<dbReference type="InParanoid" id="A0A0V1BRZ7"/>
<evidence type="ECO:0000313" key="1">
    <source>
        <dbReference type="EMBL" id="KRY39722.1"/>
    </source>
</evidence>
<name>A0A0V1BRZ7_TRISP</name>
<dbReference type="AlphaFoldDB" id="A0A0V1BRZ7"/>
<comment type="caution">
    <text evidence="1">The sequence shown here is derived from an EMBL/GenBank/DDBJ whole genome shotgun (WGS) entry which is preliminary data.</text>
</comment>
<accession>A0A0V1BRZ7</accession>
<evidence type="ECO:0000313" key="2">
    <source>
        <dbReference type="Proteomes" id="UP000054776"/>
    </source>
</evidence>
<keyword evidence="2" id="KW-1185">Reference proteome</keyword>
<proteinExistence type="predicted"/>
<protein>
    <submittedName>
        <fullName evidence="1">Uncharacterized protein</fullName>
    </submittedName>
</protein>
<sequence>MQATVCQLKVRTLIVSLENLMKSFYMNKFLQKLSSRLQDAVSDEESQEQILFEEDASLCSII</sequence>
<organism evidence="1 2">
    <name type="scientific">Trichinella spiralis</name>
    <name type="common">Trichina worm</name>
    <dbReference type="NCBI Taxonomy" id="6334"/>
    <lineage>
        <taxon>Eukaryota</taxon>
        <taxon>Metazoa</taxon>
        <taxon>Ecdysozoa</taxon>
        <taxon>Nematoda</taxon>
        <taxon>Enoplea</taxon>
        <taxon>Dorylaimia</taxon>
        <taxon>Trichinellida</taxon>
        <taxon>Trichinellidae</taxon>
        <taxon>Trichinella</taxon>
    </lineage>
</organism>
<gene>
    <name evidence="1" type="ORF">T01_9415</name>
</gene>
<dbReference type="Proteomes" id="UP000054776">
    <property type="component" value="Unassembled WGS sequence"/>
</dbReference>
<dbReference type="EMBL" id="JYDH01000016">
    <property type="protein sequence ID" value="KRY39722.1"/>
    <property type="molecule type" value="Genomic_DNA"/>
</dbReference>
<reference evidence="1 2" key="1">
    <citation type="submission" date="2015-01" db="EMBL/GenBank/DDBJ databases">
        <title>Evolution of Trichinella species and genotypes.</title>
        <authorList>
            <person name="Korhonen P.K."/>
            <person name="Edoardo P."/>
            <person name="Giuseppe L.R."/>
            <person name="Gasser R.B."/>
        </authorList>
    </citation>
    <scope>NUCLEOTIDE SEQUENCE [LARGE SCALE GENOMIC DNA]</scope>
    <source>
        <strain evidence="1">ISS3</strain>
    </source>
</reference>